<reference evidence="9 10" key="1">
    <citation type="submission" date="2011-11" db="EMBL/GenBank/DDBJ databases">
        <title>The Genome Sequence of Dialister succinatiphilus YIT 11850.</title>
        <authorList>
            <consortium name="The Broad Institute Genome Sequencing Platform"/>
            <person name="Earl A."/>
            <person name="Ward D."/>
            <person name="Feldgarden M."/>
            <person name="Gevers D."/>
            <person name="Morotomi M."/>
            <person name="Young S.K."/>
            <person name="Zeng Q."/>
            <person name="Gargeya S."/>
            <person name="Fitzgerald M."/>
            <person name="Haas B."/>
            <person name="Abouelleil A."/>
            <person name="Alvarado L."/>
            <person name="Arachchi H.M."/>
            <person name="Berlin A."/>
            <person name="Brown A."/>
            <person name="Chapman S.B."/>
            <person name="Dunbar C."/>
            <person name="Gearin G."/>
            <person name="Goldberg J."/>
            <person name="Griggs A."/>
            <person name="Gujja S."/>
            <person name="Heiman D."/>
            <person name="Howarth C."/>
            <person name="Lui A."/>
            <person name="MacDonald P.J.P."/>
            <person name="Montmayeur A."/>
            <person name="Murphy C."/>
            <person name="Neiman D."/>
            <person name="Pearson M."/>
            <person name="Priest M."/>
            <person name="Roberts A."/>
            <person name="Saif S."/>
            <person name="Shea T."/>
            <person name="Sisk P."/>
            <person name="Stolte C."/>
            <person name="Sykes S."/>
            <person name="Wortman J."/>
            <person name="Nusbaum C."/>
            <person name="Birren B."/>
        </authorList>
    </citation>
    <scope>NUCLEOTIDE SEQUENCE [LARGE SCALE GENOMIC DNA]</scope>
    <source>
        <strain evidence="9 10">YIT 11850</strain>
    </source>
</reference>
<feature type="domain" description="DUF4131" evidence="8">
    <location>
        <begin position="30"/>
        <end position="191"/>
    </location>
</feature>
<feature type="transmembrane region" description="Helical" evidence="6">
    <location>
        <begin position="331"/>
        <end position="348"/>
    </location>
</feature>
<feature type="transmembrane region" description="Helical" evidence="6">
    <location>
        <begin position="509"/>
        <end position="527"/>
    </location>
</feature>
<evidence type="ECO:0000313" key="9">
    <source>
        <dbReference type="EMBL" id="EHO62481.1"/>
    </source>
</evidence>
<dbReference type="PANTHER" id="PTHR30619:SF1">
    <property type="entry name" value="RECOMBINATION PROTEIN 2"/>
    <property type="match status" value="1"/>
</dbReference>
<dbReference type="GO" id="GO:0005886">
    <property type="term" value="C:plasma membrane"/>
    <property type="evidence" value="ECO:0007669"/>
    <property type="project" value="UniProtKB-SubCell"/>
</dbReference>
<evidence type="ECO:0000259" key="7">
    <source>
        <dbReference type="Pfam" id="PF03772"/>
    </source>
</evidence>
<dbReference type="NCBIfam" id="TIGR00360">
    <property type="entry name" value="ComEC_N-term"/>
    <property type="match status" value="1"/>
</dbReference>
<evidence type="ECO:0000256" key="1">
    <source>
        <dbReference type="ARBA" id="ARBA00004651"/>
    </source>
</evidence>
<dbReference type="OrthoDB" id="9761531at2"/>
<dbReference type="PANTHER" id="PTHR30619">
    <property type="entry name" value="DNA INTERNALIZATION/COMPETENCE PROTEIN COMEC/REC2"/>
    <property type="match status" value="1"/>
</dbReference>
<keyword evidence="4 6" id="KW-1133">Transmembrane helix</keyword>
<dbReference type="PATRIC" id="fig|742743.3.peg.1638"/>
<evidence type="ECO:0000256" key="3">
    <source>
        <dbReference type="ARBA" id="ARBA00022692"/>
    </source>
</evidence>
<dbReference type="AlphaFoldDB" id="H1D1W8"/>
<keyword evidence="10" id="KW-1185">Reference proteome</keyword>
<feature type="transmembrane region" description="Helical" evidence="6">
    <location>
        <begin position="424"/>
        <end position="443"/>
    </location>
</feature>
<dbReference type="InterPro" id="IPR004477">
    <property type="entry name" value="ComEC_N"/>
</dbReference>
<evidence type="ECO:0000259" key="8">
    <source>
        <dbReference type="Pfam" id="PF13567"/>
    </source>
</evidence>
<organism evidence="9 10">
    <name type="scientific">Dialister succinatiphilus YIT 11850</name>
    <dbReference type="NCBI Taxonomy" id="742743"/>
    <lineage>
        <taxon>Bacteria</taxon>
        <taxon>Bacillati</taxon>
        <taxon>Bacillota</taxon>
        <taxon>Negativicutes</taxon>
        <taxon>Veillonellales</taxon>
        <taxon>Veillonellaceae</taxon>
        <taxon>Dialister</taxon>
    </lineage>
</organism>
<dbReference type="eggNOG" id="COG0658">
    <property type="taxonomic scope" value="Bacteria"/>
</dbReference>
<name>H1D1W8_9FIRM</name>
<dbReference type="InterPro" id="IPR025405">
    <property type="entry name" value="DUF4131"/>
</dbReference>
<gene>
    <name evidence="9" type="ORF">HMPREF9453_01606</name>
</gene>
<feature type="transmembrane region" description="Helical" evidence="6">
    <location>
        <begin position="479"/>
        <end position="497"/>
    </location>
</feature>
<feature type="transmembrane region" description="Helical" evidence="6">
    <location>
        <begin position="282"/>
        <end position="301"/>
    </location>
</feature>
<dbReference type="InterPro" id="IPR052159">
    <property type="entry name" value="Competence_DNA_uptake"/>
</dbReference>
<accession>H1D1W8</accession>
<protein>
    <recommendedName>
        <fullName evidence="11">ComEC/Rec2-related protein domain-containing protein</fullName>
    </recommendedName>
</protein>
<comment type="caution">
    <text evidence="9">The sequence shown here is derived from an EMBL/GenBank/DDBJ whole genome shotgun (WGS) entry which is preliminary data.</text>
</comment>
<keyword evidence="5 6" id="KW-0472">Membrane</keyword>
<feature type="transmembrane region" description="Helical" evidence="6">
    <location>
        <begin position="55"/>
        <end position="74"/>
    </location>
</feature>
<dbReference type="EMBL" id="ADLT01000052">
    <property type="protein sequence ID" value="EHO62481.1"/>
    <property type="molecule type" value="Genomic_DNA"/>
</dbReference>
<evidence type="ECO:0000256" key="6">
    <source>
        <dbReference type="SAM" id="Phobius"/>
    </source>
</evidence>
<evidence type="ECO:0008006" key="11">
    <source>
        <dbReference type="Google" id="ProtNLM"/>
    </source>
</evidence>
<feature type="transmembrane region" description="Helical" evidence="6">
    <location>
        <begin position="6"/>
        <end position="24"/>
    </location>
</feature>
<feature type="domain" description="ComEC/Rec2-related protein" evidence="7">
    <location>
        <begin position="236"/>
        <end position="497"/>
    </location>
</feature>
<dbReference type="RefSeq" id="WP_008860100.1">
    <property type="nucleotide sequence ID" value="NZ_JH591188.1"/>
</dbReference>
<proteinExistence type="predicted"/>
<keyword evidence="3 6" id="KW-0812">Transmembrane</keyword>
<evidence type="ECO:0000313" key="10">
    <source>
        <dbReference type="Proteomes" id="UP000003277"/>
    </source>
</evidence>
<dbReference type="HOGENOM" id="CLU_369497_0_0_9"/>
<comment type="subcellular location">
    <subcellularLocation>
        <location evidence="1">Cell membrane</location>
        <topology evidence="1">Multi-pass membrane protein</topology>
    </subcellularLocation>
</comment>
<evidence type="ECO:0000256" key="5">
    <source>
        <dbReference type="ARBA" id="ARBA00023136"/>
    </source>
</evidence>
<dbReference type="Proteomes" id="UP000003277">
    <property type="component" value="Unassembled WGS sequence"/>
</dbReference>
<evidence type="ECO:0000256" key="2">
    <source>
        <dbReference type="ARBA" id="ARBA00022475"/>
    </source>
</evidence>
<sequence>MNTKYPLLWSALFLALGVVLYDTFPSFFMRWPWVFPLAAGCFLLFSFLFRGKRGLLLMVVFLCILTAGMGRMFLADRYYEQQSSWAAGSEGRWTGIVKEAPSVNRDGDAYARYYTELESITYSDGVEKSLSGTAFVYDTHPEKLYGTGDSISVTGKMTAVRIYKNPGKIDLEGRYRSRRLMGRIYPQEPEKIHFLGESGEYRAGRLADEIKGKVESWFKPYMDPLRLHILMTLLFGGNYNEIPEYIMTSFSATGIIHILSVSGSHVALLFGFLYFLGKWLHLPKKLVVGGSIVLVLFYALLSGLVPPVIRAAVMGILSVGGVFLEREKTSLNLLGAAVAGMLLWDPFYLYDVSFQLSVGASAGILLFYRPLMGELSRISFLPRWVKEGVALSTAAQVLTIPVMLYDFHTFPLYFIPANLFVTPFLEWVIIAGLVAAAAAPVCLPLAGGILQGADYLLWAGLHLNLHLSSWPGAQVQTGGLTMVQILLYYVTVGICYFKKEIFSVPKRMYGALLLWCSLLGLTFFFYITRPEWVVYCPDLGPDQGAVLVTGEHKILYYKGGSIPSHTSDWEWKSILGYEGIFDADILILNLEDVKEPLPLTLPVPVREIWVTGGRAQEKTPRLLQGFEGTIRALSKSRLRLGRLSFVTDGSSWLLSEGDRGVYLSGRRGMEKTSFPAHTLWIASGRKNGAGIREEEMDRVKAEAVVYGGSRLSSSFEDVDLFEFKNYQAANVYREGMQTASFRHKWELENTSWL</sequence>
<evidence type="ECO:0000256" key="4">
    <source>
        <dbReference type="ARBA" id="ARBA00022989"/>
    </source>
</evidence>
<dbReference type="STRING" id="742743.HMPREF9453_01606"/>
<dbReference type="Pfam" id="PF13567">
    <property type="entry name" value="DUF4131"/>
    <property type="match status" value="1"/>
</dbReference>
<feature type="transmembrane region" description="Helical" evidence="6">
    <location>
        <begin position="254"/>
        <end position="275"/>
    </location>
</feature>
<dbReference type="Pfam" id="PF03772">
    <property type="entry name" value="Competence"/>
    <property type="match status" value="1"/>
</dbReference>
<keyword evidence="2" id="KW-1003">Cell membrane</keyword>